<organism evidence="2 3">
    <name type="scientific">Brucella gallinifaecis</name>
    <dbReference type="NCBI Taxonomy" id="215590"/>
    <lineage>
        <taxon>Bacteria</taxon>
        <taxon>Pseudomonadati</taxon>
        <taxon>Pseudomonadota</taxon>
        <taxon>Alphaproteobacteria</taxon>
        <taxon>Hyphomicrobiales</taxon>
        <taxon>Brucellaceae</taxon>
        <taxon>Brucella/Ochrobactrum group</taxon>
        <taxon>Brucella</taxon>
    </lineage>
</organism>
<dbReference type="Proteomes" id="UP000315388">
    <property type="component" value="Unassembled WGS sequence"/>
</dbReference>
<keyword evidence="3" id="KW-1185">Reference proteome</keyword>
<name>A0A502BQN8_9HYPH</name>
<dbReference type="EMBL" id="VEWJ01000003">
    <property type="protein sequence ID" value="TPF76130.1"/>
    <property type="molecule type" value="Genomic_DNA"/>
</dbReference>
<accession>A0A502BQN8</accession>
<protein>
    <submittedName>
        <fullName evidence="2">Uncharacterized protein</fullName>
    </submittedName>
</protein>
<sequence>MIYSVYAQSRLSPLIDFIRQSPSMTKSIGDVSDLYYIFTMPRGNYRFALYLWHNPTPPEEISTYFTDYAQLRVISNIALLMHIGLGLMIFLTVIFNLMVKI</sequence>
<dbReference type="RefSeq" id="WP_140904182.1">
    <property type="nucleotide sequence ID" value="NZ_JBHTMD010000007.1"/>
</dbReference>
<dbReference type="AlphaFoldDB" id="A0A502BQN8"/>
<comment type="caution">
    <text evidence="2">The sequence shown here is derived from an EMBL/GenBank/DDBJ whole genome shotgun (WGS) entry which is preliminary data.</text>
</comment>
<keyword evidence="1" id="KW-0472">Membrane</keyword>
<feature type="transmembrane region" description="Helical" evidence="1">
    <location>
        <begin position="77"/>
        <end position="99"/>
    </location>
</feature>
<gene>
    <name evidence="2" type="ORF">FHY56_05560</name>
</gene>
<proteinExistence type="predicted"/>
<evidence type="ECO:0000256" key="1">
    <source>
        <dbReference type="SAM" id="Phobius"/>
    </source>
</evidence>
<evidence type="ECO:0000313" key="2">
    <source>
        <dbReference type="EMBL" id="TPF76130.1"/>
    </source>
</evidence>
<keyword evidence="1" id="KW-0812">Transmembrane</keyword>
<keyword evidence="1" id="KW-1133">Transmembrane helix</keyword>
<reference evidence="2 3" key="1">
    <citation type="journal article" date="2003" name="Int. J. Syst. Evol. Microbiol.">
        <title>Towards a standardized format for the description of a novel species (of an established genus): Ochrobactrum gallinifaecis sp. nov.</title>
        <authorList>
            <person name="Kampfer P."/>
            <person name="Buczolits S."/>
            <person name="Albrecht A."/>
            <person name="Busse H.J."/>
            <person name="Stackebrandt E."/>
        </authorList>
    </citation>
    <scope>NUCLEOTIDE SEQUENCE [LARGE SCALE GENOMIC DNA]</scope>
    <source>
        <strain evidence="2 3">ISO 196</strain>
    </source>
</reference>
<evidence type="ECO:0000313" key="3">
    <source>
        <dbReference type="Proteomes" id="UP000315388"/>
    </source>
</evidence>